<name>F4P528_BATDJ</name>
<dbReference type="InterPro" id="IPR019384">
    <property type="entry name" value="FHIP"/>
</dbReference>
<dbReference type="Pfam" id="PF10257">
    <property type="entry name" value="RAI16-like"/>
    <property type="match status" value="1"/>
</dbReference>
<sequence length="708" mass="80081">MTDFFFERFNINKHLSGLGFSSRASPAALLAKFKQTWETIIQESGAEHNWNRQIGHTSIPSYLQSILDIFVKEQAAANNSTETGLCTELFFNDDILDHLITLSQNDVPVGYRSEVIRFTSNLIGLIHHRFLFSHCIHKPISRLINACFTSRDLKYHESMLELEVNLCTKIESSPELLPLFFNIPKESNSASTFGLLDHVMKYVHSDKANGDRARTACPILFALASEGDDLEAFILKHDYPLMLVVGLSGLYAQLPTVMPDADRMLDIESSLAARRVFNTDLQSFLDYVLFLQKILYTCSSKKISQRILYNVQTIFLSTVLAASINSCSDFDGTTLTTLFYIQQLVTLIDEPHLSEIFVKLLISSEDDDDIIRSSDDEMRLGIRDILISKLNSLSEEVVTSTLLLFYTLMRDHPTYSFKLLFEKLPREQPVVDRMALDHDVDIQQHLQLVARYFALLPRDSGKQASLDAYIYDAEAGFSSLRARAQSDRIDLEDLFQSKPDPVSSNANEAFVLTSPVRVVSNGSTIAPQSKESFREQATRVRTDPTLYKIMTKFENLFSHSMKINVAMTGVLQQLVMSPYPVLYASVVDGDATLSDPETIAPSFYHVITKLMGEIDERRESLPGFDIKLAACKAKMLESEKSGNDSEWSKHEERLNGQRLSDATGRYFGDLDLDQEFLKNVVVLEEFIKELLAVIVTRGGMEYDHISYL</sequence>
<accession>F4P528</accession>
<dbReference type="STRING" id="684364.F4P528"/>
<evidence type="ECO:0000259" key="2">
    <source>
        <dbReference type="Pfam" id="PF19314"/>
    </source>
</evidence>
<organism evidence="3 4">
    <name type="scientific">Batrachochytrium dendrobatidis (strain JAM81 / FGSC 10211)</name>
    <name type="common">Frog chytrid fungus</name>
    <dbReference type="NCBI Taxonomy" id="684364"/>
    <lineage>
        <taxon>Eukaryota</taxon>
        <taxon>Fungi</taxon>
        <taxon>Fungi incertae sedis</taxon>
        <taxon>Chytridiomycota</taxon>
        <taxon>Chytridiomycota incertae sedis</taxon>
        <taxon>Chytridiomycetes</taxon>
        <taxon>Rhizophydiales</taxon>
        <taxon>Rhizophydiales incertae sedis</taxon>
        <taxon>Batrachochytrium</taxon>
    </lineage>
</organism>
<keyword evidence="4" id="KW-1185">Reference proteome</keyword>
<gene>
    <name evidence="3" type="ORF">BATDEDRAFT_35337</name>
</gene>
<reference evidence="3 4" key="1">
    <citation type="submission" date="2009-12" db="EMBL/GenBank/DDBJ databases">
        <title>The draft genome of Batrachochytrium dendrobatidis.</title>
        <authorList>
            <consortium name="US DOE Joint Genome Institute (JGI-PGF)"/>
            <person name="Kuo A."/>
            <person name="Salamov A."/>
            <person name="Schmutz J."/>
            <person name="Lucas S."/>
            <person name="Pitluck S."/>
            <person name="Rosenblum E."/>
            <person name="Stajich J."/>
            <person name="Eisen M."/>
            <person name="Grigoriev I.V."/>
        </authorList>
    </citation>
    <scope>NUCLEOTIDE SEQUENCE [LARGE SCALE GENOMIC DNA]</scope>
    <source>
        <strain evidence="4">JAM81 / FGSC 10211</strain>
    </source>
</reference>
<dbReference type="InterPro" id="IPR045669">
    <property type="entry name" value="FHIP_C"/>
</dbReference>
<dbReference type="InParanoid" id="F4P528"/>
<feature type="domain" description="FHF complex subunit HOOK-interacting protein C-terminal" evidence="2">
    <location>
        <begin position="543"/>
        <end position="636"/>
    </location>
</feature>
<dbReference type="OrthoDB" id="5350595at2759"/>
<dbReference type="OMA" id="CDHLIME"/>
<dbReference type="EMBL" id="GL882885">
    <property type="protein sequence ID" value="EGF80019.1"/>
    <property type="molecule type" value="Genomic_DNA"/>
</dbReference>
<dbReference type="PANTHER" id="PTHR21705:SF11">
    <property type="entry name" value="FHIP FAMILY PROTEIN CG3558"/>
    <property type="match status" value="1"/>
</dbReference>
<dbReference type="Proteomes" id="UP000007241">
    <property type="component" value="Unassembled WGS sequence"/>
</dbReference>
<comment type="similarity">
    <text evidence="1">Belongs to the FHIP family.</text>
</comment>
<dbReference type="RefSeq" id="XP_006679585.1">
    <property type="nucleotide sequence ID" value="XM_006679522.1"/>
</dbReference>
<evidence type="ECO:0000256" key="1">
    <source>
        <dbReference type="ARBA" id="ARBA00024336"/>
    </source>
</evidence>
<proteinExistence type="inferred from homology"/>
<dbReference type="HOGENOM" id="CLU_023718_0_0_1"/>
<dbReference type="Pfam" id="PF19314">
    <property type="entry name" value="DUF5917"/>
    <property type="match status" value="1"/>
</dbReference>
<dbReference type="AlphaFoldDB" id="F4P528"/>
<dbReference type="GeneID" id="18240737"/>
<evidence type="ECO:0000313" key="4">
    <source>
        <dbReference type="Proteomes" id="UP000007241"/>
    </source>
</evidence>
<dbReference type="PANTHER" id="PTHR21705">
    <property type="entry name" value="RAI16 PROTEIN-RELATED"/>
    <property type="match status" value="1"/>
</dbReference>
<protein>
    <recommendedName>
        <fullName evidence="2">FHF complex subunit HOOK-interacting protein C-terminal domain-containing protein</fullName>
    </recommendedName>
</protein>
<evidence type="ECO:0000313" key="3">
    <source>
        <dbReference type="EMBL" id="EGF80019.1"/>
    </source>
</evidence>